<feature type="compositionally biased region" description="Basic and acidic residues" evidence="1">
    <location>
        <begin position="263"/>
        <end position="272"/>
    </location>
</feature>
<dbReference type="EMBL" id="JABAYA010000024">
    <property type="protein sequence ID" value="KAF7729524.1"/>
    <property type="molecule type" value="Genomic_DNA"/>
</dbReference>
<evidence type="ECO:0000313" key="3">
    <source>
        <dbReference type="Proteomes" id="UP000605846"/>
    </source>
</evidence>
<protein>
    <submittedName>
        <fullName evidence="2">Uncharacterized protein</fullName>
    </submittedName>
</protein>
<evidence type="ECO:0000256" key="1">
    <source>
        <dbReference type="SAM" id="MobiDB-lite"/>
    </source>
</evidence>
<feature type="compositionally biased region" description="Polar residues" evidence="1">
    <location>
        <begin position="253"/>
        <end position="262"/>
    </location>
</feature>
<feature type="region of interest" description="Disordered" evidence="1">
    <location>
        <begin position="253"/>
        <end position="272"/>
    </location>
</feature>
<keyword evidence="3" id="KW-1185">Reference proteome</keyword>
<sequence>MSYAELYRIGALCRTWRQMVEEHIYRSIKLGQNTISVKIGDSNRAAIELFAQSYDPVNRIIEFRPRSDASPVSLSTFSSFQRRMQIHFNKWAPEELPEHIESMSPKDQELILFHMRYNPALERMYELPTPCIPKSASSCDPHYVGDKGLILSFDYVYPNVPHHVRSQQQPSYYAYHTQPRVPASPCMQIHWLRVTLAWVVSGMNPAIPVHQIYADKYEHLGNALARYGLYKYDPLSEPILTYIVETTHHQEQCKPSSFPTVHSHSEDRRDNGEAEVPCALRNYVQAHTHECHTRLSRLQHMLEGAGVDARVLWKYPFAKSLVIGNGSLLGEEDVVRRIQDSEDQWRMKKLSLARKLQV</sequence>
<evidence type="ECO:0000313" key="2">
    <source>
        <dbReference type="EMBL" id="KAF7729524.1"/>
    </source>
</evidence>
<dbReference type="Proteomes" id="UP000605846">
    <property type="component" value="Unassembled WGS sequence"/>
</dbReference>
<proteinExistence type="predicted"/>
<gene>
    <name evidence="2" type="ORF">EC973_004198</name>
</gene>
<comment type="caution">
    <text evidence="2">The sequence shown here is derived from an EMBL/GenBank/DDBJ whole genome shotgun (WGS) entry which is preliminary data.</text>
</comment>
<reference evidence="2" key="1">
    <citation type="submission" date="2020-01" db="EMBL/GenBank/DDBJ databases">
        <title>Genome Sequencing of Three Apophysomyces-Like Fungal Strains Confirms a Novel Fungal Genus in the Mucoromycota with divergent Burkholderia-like Endosymbiotic Bacteria.</title>
        <authorList>
            <person name="Stajich J.E."/>
            <person name="Macias A.M."/>
            <person name="Carter-House D."/>
            <person name="Lovett B."/>
            <person name="Kasson L.R."/>
            <person name="Berry K."/>
            <person name="Grigoriev I."/>
            <person name="Chang Y."/>
            <person name="Spatafora J."/>
            <person name="Kasson M.T."/>
        </authorList>
    </citation>
    <scope>NUCLEOTIDE SEQUENCE</scope>
    <source>
        <strain evidence="2">NRRL A-21654</strain>
    </source>
</reference>
<dbReference type="OrthoDB" id="2217005at2759"/>
<organism evidence="2 3">
    <name type="scientific">Apophysomyces ossiformis</name>
    <dbReference type="NCBI Taxonomy" id="679940"/>
    <lineage>
        <taxon>Eukaryota</taxon>
        <taxon>Fungi</taxon>
        <taxon>Fungi incertae sedis</taxon>
        <taxon>Mucoromycota</taxon>
        <taxon>Mucoromycotina</taxon>
        <taxon>Mucoromycetes</taxon>
        <taxon>Mucorales</taxon>
        <taxon>Mucorineae</taxon>
        <taxon>Mucoraceae</taxon>
        <taxon>Apophysomyces</taxon>
    </lineage>
</organism>
<accession>A0A8H7BX54</accession>
<name>A0A8H7BX54_9FUNG</name>
<dbReference type="AlphaFoldDB" id="A0A8H7BX54"/>